<accession>A0ABX0B7R2</accession>
<dbReference type="SUPFAM" id="SSF49785">
    <property type="entry name" value="Galactose-binding domain-like"/>
    <property type="match status" value="1"/>
</dbReference>
<dbReference type="Pfam" id="PF21467">
    <property type="entry name" value="BetaGal_gal-bd"/>
    <property type="match status" value="1"/>
</dbReference>
<dbReference type="Gene3D" id="3.20.20.80">
    <property type="entry name" value="Glycosidases"/>
    <property type="match status" value="1"/>
</dbReference>
<dbReference type="RefSeq" id="WP_162288877.1">
    <property type="nucleotide sequence ID" value="NZ_JAAFAN010000003.1"/>
</dbReference>
<sequence>MTGPGRPPTLVQDGRRLLRHGVEHRILSGSVHYFRVHPDLWADRLRRVRAMGLNTVDTYVPWNWHEAERGRPVFDGDRDLERFLRLVGDLGMDAVVRPGPYICAEWSNGGLPAWLTGTPGVRLRTSDPVYLDAVASWFDEVVPRVAALQANRGGPVVAVQVENEYGSYGDDHAYVAWVHDALVARGIDELLFTADGPTHLMLDGGTIPGVLTTATFGSRPEQALKMLRERRDEPFVCAEFWNGWFDHWGERHHVRDPHDAARDVERLLDLGGSVSLYMAHGGTNFGLTAGANHDGADLQPTVTSYDSDAPVAEDGTPTAKFRALRDVFVRHPSPHLPADALDERWTQPAPRLAPRWLTPATTRPALPVLRTLGSARTAPGPLTFEELGQDAGLVLYRAHPVLPPGESTVSVIGLHDRATVYVDGELVGTLERRTAEQGVRVRGDGREVVLELLVENLGRVNYGPRLGEHKGILGDVLVDRRIVHTWESRSLPLDLLAVGDLRGDGPDGDPGTADGDGSGTAGGGASGVGLPSAPDDRLGSGDVAARGSGAAADTVATFVLDVDEPADTFVALPGWTKGFVWVNDVLLGRYWRRGPQRTLYVPAPLLRAGENTLTVLEQHAPGAHVELRDAPDLGEREEYVEVL</sequence>
<evidence type="ECO:0000256" key="1">
    <source>
        <dbReference type="ARBA" id="ARBA00009809"/>
    </source>
</evidence>
<evidence type="ECO:0000256" key="2">
    <source>
        <dbReference type="ARBA" id="ARBA00022801"/>
    </source>
</evidence>
<dbReference type="PANTHER" id="PTHR23421">
    <property type="entry name" value="BETA-GALACTOSIDASE RELATED"/>
    <property type="match status" value="1"/>
</dbReference>
<dbReference type="Pfam" id="PF21317">
    <property type="entry name" value="BetaGal_ABD_1"/>
    <property type="match status" value="1"/>
</dbReference>
<evidence type="ECO:0000259" key="9">
    <source>
        <dbReference type="Pfam" id="PF21467"/>
    </source>
</evidence>
<dbReference type="InterPro" id="IPR031330">
    <property type="entry name" value="Gly_Hdrlase_35_cat"/>
</dbReference>
<evidence type="ECO:0000256" key="4">
    <source>
        <dbReference type="RuleBase" id="RU000675"/>
    </source>
</evidence>
<protein>
    <recommendedName>
        <fullName evidence="4">Beta-galactosidase</fullName>
        <ecNumber evidence="4">3.2.1.23</ecNumber>
    </recommendedName>
</protein>
<evidence type="ECO:0000259" key="7">
    <source>
        <dbReference type="Pfam" id="PF01301"/>
    </source>
</evidence>
<comment type="catalytic activity">
    <reaction evidence="4">
        <text>Hydrolysis of terminal non-reducing beta-D-galactose residues in beta-D-galactosides.</text>
        <dbReference type="EC" id="3.2.1.23"/>
    </reaction>
</comment>
<keyword evidence="11" id="KW-1185">Reference proteome</keyword>
<dbReference type="PRINTS" id="PR00742">
    <property type="entry name" value="GLHYDRLASE35"/>
</dbReference>
<dbReference type="InterPro" id="IPR001944">
    <property type="entry name" value="Glycoside_Hdrlase_35"/>
</dbReference>
<evidence type="ECO:0000313" key="10">
    <source>
        <dbReference type="EMBL" id="NDO88108.1"/>
    </source>
</evidence>
<dbReference type="InterPro" id="IPR048912">
    <property type="entry name" value="BetaGal1-like_ABD1"/>
</dbReference>
<dbReference type="InterPro" id="IPR048913">
    <property type="entry name" value="BetaGal_gal-bd"/>
</dbReference>
<evidence type="ECO:0000259" key="8">
    <source>
        <dbReference type="Pfam" id="PF21317"/>
    </source>
</evidence>
<feature type="domain" description="Glycoside hydrolase 35 catalytic" evidence="7">
    <location>
        <begin position="17"/>
        <end position="328"/>
    </location>
</feature>
<dbReference type="PROSITE" id="PS01182">
    <property type="entry name" value="GLYCOSYL_HYDROL_F35"/>
    <property type="match status" value="1"/>
</dbReference>
<dbReference type="SUPFAM" id="SSF51445">
    <property type="entry name" value="(Trans)glycosidases"/>
    <property type="match status" value="1"/>
</dbReference>
<dbReference type="InterPro" id="IPR008979">
    <property type="entry name" value="Galactose-bd-like_sf"/>
</dbReference>
<dbReference type="EMBL" id="JAAFAN010000003">
    <property type="protein sequence ID" value="NDO88108.1"/>
    <property type="molecule type" value="Genomic_DNA"/>
</dbReference>
<dbReference type="InterPro" id="IPR019801">
    <property type="entry name" value="Glyco_hydro_35_CS"/>
</dbReference>
<proteinExistence type="inferred from homology"/>
<dbReference type="Gene3D" id="2.60.120.260">
    <property type="entry name" value="Galactose-binding domain-like"/>
    <property type="match status" value="3"/>
</dbReference>
<dbReference type="EC" id="3.2.1.23" evidence="4"/>
<feature type="domain" description="Beta-galactosidase galactose-binding" evidence="9">
    <location>
        <begin position="559"/>
        <end position="611"/>
    </location>
</feature>
<keyword evidence="2 4" id="KW-0378">Hydrolase</keyword>
<dbReference type="InterPro" id="IPR026283">
    <property type="entry name" value="B-gal_1-like"/>
</dbReference>
<evidence type="ECO:0000256" key="3">
    <source>
        <dbReference type="ARBA" id="ARBA00023295"/>
    </source>
</evidence>
<dbReference type="PIRSF" id="PIRSF006336">
    <property type="entry name" value="B-gal"/>
    <property type="match status" value="1"/>
</dbReference>
<evidence type="ECO:0000256" key="5">
    <source>
        <dbReference type="RuleBase" id="RU003679"/>
    </source>
</evidence>
<dbReference type="Pfam" id="PF01301">
    <property type="entry name" value="Glyco_hydro_35"/>
    <property type="match status" value="1"/>
</dbReference>
<feature type="compositionally biased region" description="Gly residues" evidence="6">
    <location>
        <begin position="514"/>
        <end position="527"/>
    </location>
</feature>
<name>A0ABX0B7R2_9MICO</name>
<feature type="domain" description="Beta-galactosidase 1-like first all-beta" evidence="8">
    <location>
        <begin position="381"/>
        <end position="491"/>
    </location>
</feature>
<feature type="region of interest" description="Disordered" evidence="6">
    <location>
        <begin position="502"/>
        <end position="545"/>
    </location>
</feature>
<comment type="caution">
    <text evidence="10">The sequence shown here is derived from an EMBL/GenBank/DDBJ whole genome shotgun (WGS) entry which is preliminary data.</text>
</comment>
<dbReference type="InterPro" id="IPR017853">
    <property type="entry name" value="GH"/>
</dbReference>
<evidence type="ECO:0000256" key="6">
    <source>
        <dbReference type="SAM" id="MobiDB-lite"/>
    </source>
</evidence>
<dbReference type="Proteomes" id="UP000471672">
    <property type="component" value="Unassembled WGS sequence"/>
</dbReference>
<keyword evidence="3 4" id="KW-0326">Glycosidase</keyword>
<reference evidence="10 11" key="1">
    <citation type="journal article" date="2021" name="Arch. Microbiol.">
        <title>Cellulosimicrobium fucosivorans sp. nov., isolated from San Elijo Lagoon, contains a fucose metabolic pathway linked to carotenoid production.</title>
        <authorList>
            <person name="Aviles F.A."/>
            <person name="Kyndt J.A."/>
        </authorList>
    </citation>
    <scope>NUCLEOTIDE SEQUENCE [LARGE SCALE GENOMIC DNA]</scope>
    <source>
        <strain evidence="10 11">SE3</strain>
    </source>
</reference>
<evidence type="ECO:0000313" key="11">
    <source>
        <dbReference type="Proteomes" id="UP000471672"/>
    </source>
</evidence>
<organism evidence="10 11">
    <name type="scientific">Cellulosimicrobium composti</name>
    <dbReference type="NCBI Taxonomy" id="2672572"/>
    <lineage>
        <taxon>Bacteria</taxon>
        <taxon>Bacillati</taxon>
        <taxon>Actinomycetota</taxon>
        <taxon>Actinomycetes</taxon>
        <taxon>Micrococcales</taxon>
        <taxon>Promicromonosporaceae</taxon>
        <taxon>Cellulosimicrobium</taxon>
    </lineage>
</organism>
<comment type="similarity">
    <text evidence="1 5">Belongs to the glycosyl hydrolase 35 family.</text>
</comment>
<gene>
    <name evidence="10" type="ORF">GYH36_01255</name>
</gene>